<name>A0ABZ1CBD8_9BACT</name>
<dbReference type="Proteomes" id="UP000738431">
    <property type="component" value="Chromosome"/>
</dbReference>
<evidence type="ECO:0000313" key="3">
    <source>
        <dbReference type="EMBL" id="WRQ88727.1"/>
    </source>
</evidence>
<protein>
    <submittedName>
        <fullName evidence="3">Arsenate reductase family protein</fullName>
    </submittedName>
</protein>
<evidence type="ECO:0000256" key="1">
    <source>
        <dbReference type="ARBA" id="ARBA00007198"/>
    </source>
</evidence>
<reference evidence="3 4" key="1">
    <citation type="submission" date="2021-08" db="EMBL/GenBank/DDBJ databases">
        <authorList>
            <person name="Zhang D."/>
            <person name="Zhang A."/>
            <person name="Wang L."/>
        </authorList>
    </citation>
    <scope>NUCLEOTIDE SEQUENCE [LARGE SCALE GENOMIC DNA]</scope>
    <source>
        <strain evidence="3 4">WL0086</strain>
    </source>
</reference>
<proteinExistence type="inferred from homology"/>
<dbReference type="CDD" id="cd03036">
    <property type="entry name" value="ArsC_like"/>
    <property type="match status" value="1"/>
</dbReference>
<dbReference type="PANTHER" id="PTHR30041:SF8">
    <property type="entry name" value="PROTEIN YFFB"/>
    <property type="match status" value="1"/>
</dbReference>
<dbReference type="EMBL" id="CP139781">
    <property type="protein sequence ID" value="WRQ88727.1"/>
    <property type="molecule type" value="Genomic_DNA"/>
</dbReference>
<dbReference type="NCBIfam" id="TIGR01617">
    <property type="entry name" value="arsC_related"/>
    <property type="match status" value="1"/>
</dbReference>
<dbReference type="InterPro" id="IPR036249">
    <property type="entry name" value="Thioredoxin-like_sf"/>
</dbReference>
<dbReference type="SUPFAM" id="SSF52833">
    <property type="entry name" value="Thioredoxin-like"/>
    <property type="match status" value="1"/>
</dbReference>
<sequence length="119" mass="13338">MKKPVVYTYAKCSTCRKAVKWLEAEGISFTEKPIRETPPSKAELKRMLAAQNGELKKLFNTSGGDYREMKLGSKLPTMTETEAFDLLHANGNLVKRPFLLTDTVGLVGFKEEVWAAALR</sequence>
<dbReference type="InterPro" id="IPR006504">
    <property type="entry name" value="Tscrpt_reg_Spx/MgsR"/>
</dbReference>
<keyword evidence="4" id="KW-1185">Reference proteome</keyword>
<dbReference type="InterPro" id="IPR006660">
    <property type="entry name" value="Arsenate_reductase-like"/>
</dbReference>
<dbReference type="PANTHER" id="PTHR30041">
    <property type="entry name" value="ARSENATE REDUCTASE"/>
    <property type="match status" value="1"/>
</dbReference>
<organism evidence="3 4">
    <name type="scientific">Actomonas aquatica</name>
    <dbReference type="NCBI Taxonomy" id="2866162"/>
    <lineage>
        <taxon>Bacteria</taxon>
        <taxon>Pseudomonadati</taxon>
        <taxon>Verrucomicrobiota</taxon>
        <taxon>Opitutia</taxon>
        <taxon>Opitutales</taxon>
        <taxon>Opitutaceae</taxon>
        <taxon>Actomonas</taxon>
    </lineage>
</organism>
<dbReference type="RefSeq" id="WP_221031827.1">
    <property type="nucleotide sequence ID" value="NZ_CP139781.1"/>
</dbReference>
<dbReference type="Gene3D" id="3.40.30.10">
    <property type="entry name" value="Glutaredoxin"/>
    <property type="match status" value="1"/>
</dbReference>
<accession>A0ABZ1CBD8</accession>
<comment type="similarity">
    <text evidence="1 2">Belongs to the ArsC family.</text>
</comment>
<evidence type="ECO:0000256" key="2">
    <source>
        <dbReference type="PROSITE-ProRule" id="PRU01282"/>
    </source>
</evidence>
<dbReference type="Pfam" id="PF03960">
    <property type="entry name" value="ArsC"/>
    <property type="match status" value="1"/>
</dbReference>
<reference evidence="3 4" key="2">
    <citation type="submission" date="2023-12" db="EMBL/GenBank/DDBJ databases">
        <title>Description of an unclassified Opitutus bacterium of Verrucomicrobiota.</title>
        <authorList>
            <person name="Zhang D.-F."/>
        </authorList>
    </citation>
    <scope>NUCLEOTIDE SEQUENCE [LARGE SCALE GENOMIC DNA]</scope>
    <source>
        <strain evidence="3 4">WL0086</strain>
    </source>
</reference>
<dbReference type="PROSITE" id="PS51353">
    <property type="entry name" value="ARSC"/>
    <property type="match status" value="1"/>
</dbReference>
<gene>
    <name evidence="3" type="ORF">K1X11_004875</name>
</gene>
<evidence type="ECO:0000313" key="4">
    <source>
        <dbReference type="Proteomes" id="UP000738431"/>
    </source>
</evidence>